<dbReference type="RefSeq" id="WP_166843312.1">
    <property type="nucleotide sequence ID" value="NZ_JAAONY010000004.1"/>
</dbReference>
<name>A0A7X0MXP3_9GAMM</name>
<feature type="chain" id="PRO_5030837659" evidence="1">
    <location>
        <begin position="29"/>
        <end position="150"/>
    </location>
</feature>
<sequence>MKRLSHTSKTITSMLALLGLACSPLTLAEQSQHQLTLLIKGYEESKGTTYLSLYDDAEHFNKMDGKSVANVQQRINGDTLRITFHDLNAGEYAVSLYHDANNNRELDRNMLGIPSEPYGFSNDAGAFGPAKFNKASFKLEEDKTIVINLR</sequence>
<evidence type="ECO:0000313" key="3">
    <source>
        <dbReference type="Proteomes" id="UP000528457"/>
    </source>
</evidence>
<feature type="signal peptide" evidence="1">
    <location>
        <begin position="1"/>
        <end position="28"/>
    </location>
</feature>
<evidence type="ECO:0000256" key="1">
    <source>
        <dbReference type="SAM" id="SignalP"/>
    </source>
</evidence>
<dbReference type="InParanoid" id="A0A7X0MXP3"/>
<reference evidence="2 3" key="1">
    <citation type="submission" date="2020-08" db="EMBL/GenBank/DDBJ databases">
        <title>Genomic Encyclopedia of Type Strains, Phase IV (KMG-IV): sequencing the most valuable type-strain genomes for metagenomic binning, comparative biology and taxonomic classification.</title>
        <authorList>
            <person name="Goeker M."/>
        </authorList>
    </citation>
    <scope>NUCLEOTIDE SEQUENCE [LARGE SCALE GENOMIC DNA]</scope>
    <source>
        <strain evidence="2 3">DSM 22368</strain>
    </source>
</reference>
<dbReference type="Pfam" id="PF09912">
    <property type="entry name" value="DUF2141"/>
    <property type="match status" value="1"/>
</dbReference>
<dbReference type="EMBL" id="JACHHT010000004">
    <property type="protein sequence ID" value="MBB6523683.1"/>
    <property type="molecule type" value="Genomic_DNA"/>
</dbReference>
<dbReference type="PROSITE" id="PS51257">
    <property type="entry name" value="PROKAR_LIPOPROTEIN"/>
    <property type="match status" value="1"/>
</dbReference>
<keyword evidence="1" id="KW-0732">Signal</keyword>
<protein>
    <submittedName>
        <fullName evidence="2">Uncharacterized protein (DUF2141 family)</fullName>
    </submittedName>
</protein>
<organism evidence="2 3">
    <name type="scientific">Pseudoteredinibacter isoporae</name>
    <dbReference type="NCBI Taxonomy" id="570281"/>
    <lineage>
        <taxon>Bacteria</taxon>
        <taxon>Pseudomonadati</taxon>
        <taxon>Pseudomonadota</taxon>
        <taxon>Gammaproteobacteria</taxon>
        <taxon>Cellvibrionales</taxon>
        <taxon>Cellvibrionaceae</taxon>
        <taxon>Pseudoteredinibacter</taxon>
    </lineage>
</organism>
<dbReference type="InterPro" id="IPR018673">
    <property type="entry name" value="DUF2141"/>
</dbReference>
<accession>A0A7X0MXP3</accession>
<dbReference type="AlphaFoldDB" id="A0A7X0MXP3"/>
<proteinExistence type="predicted"/>
<keyword evidence="3" id="KW-1185">Reference proteome</keyword>
<gene>
    <name evidence="2" type="ORF">HNR48_003997</name>
</gene>
<dbReference type="Proteomes" id="UP000528457">
    <property type="component" value="Unassembled WGS sequence"/>
</dbReference>
<comment type="caution">
    <text evidence="2">The sequence shown here is derived from an EMBL/GenBank/DDBJ whole genome shotgun (WGS) entry which is preliminary data.</text>
</comment>
<evidence type="ECO:0000313" key="2">
    <source>
        <dbReference type="EMBL" id="MBB6523683.1"/>
    </source>
</evidence>